<dbReference type="Proteomes" id="UP000310066">
    <property type="component" value="Unassembled WGS sequence"/>
</dbReference>
<dbReference type="EMBL" id="NAJP01000022">
    <property type="protein sequence ID" value="TKA42690.1"/>
    <property type="molecule type" value="Genomic_DNA"/>
</dbReference>
<dbReference type="AlphaFoldDB" id="A0A4U0V242"/>
<dbReference type="InterPro" id="IPR021346">
    <property type="entry name" value="Tma16"/>
</dbReference>
<organism evidence="4 5">
    <name type="scientific">Friedmanniomyces endolithicus</name>
    <dbReference type="NCBI Taxonomy" id="329885"/>
    <lineage>
        <taxon>Eukaryota</taxon>
        <taxon>Fungi</taxon>
        <taxon>Dikarya</taxon>
        <taxon>Ascomycota</taxon>
        <taxon>Pezizomycotina</taxon>
        <taxon>Dothideomycetes</taxon>
        <taxon>Dothideomycetidae</taxon>
        <taxon>Mycosphaerellales</taxon>
        <taxon>Teratosphaeriaceae</taxon>
        <taxon>Friedmanniomyces</taxon>
    </lineage>
</organism>
<dbReference type="Pfam" id="PF11176">
    <property type="entry name" value="Tma16"/>
    <property type="match status" value="1"/>
</dbReference>
<feature type="compositionally biased region" description="Basic residues" evidence="2">
    <location>
        <begin position="7"/>
        <end position="18"/>
    </location>
</feature>
<feature type="region of interest" description="Disordered" evidence="2">
    <location>
        <begin position="1"/>
        <end position="34"/>
    </location>
</feature>
<name>A0A4U0V242_9PEZI</name>
<feature type="compositionally biased region" description="Basic and acidic residues" evidence="2">
    <location>
        <begin position="25"/>
        <end position="34"/>
    </location>
</feature>
<evidence type="ECO:0000313" key="6">
    <source>
        <dbReference type="Proteomes" id="UP001175353"/>
    </source>
</evidence>
<keyword evidence="6" id="KW-1185">Reference proteome</keyword>
<dbReference type="OrthoDB" id="270284at2759"/>
<protein>
    <submittedName>
        <fullName evidence="3">Translation machinery-associated protein 16</fullName>
    </submittedName>
</protein>
<dbReference type="Proteomes" id="UP001175353">
    <property type="component" value="Unassembled WGS sequence"/>
</dbReference>
<dbReference type="EMBL" id="JAUJLE010000458">
    <property type="protein sequence ID" value="KAK0955748.1"/>
    <property type="molecule type" value="Genomic_DNA"/>
</dbReference>
<sequence>MPSKLSKVQKHVTKKKGSKINSLHENSRDAKRLRNAGARDDRVARLGAVREKANRQWLERVFFLQDRLPDTLHPLDVEAIQALITEFLKRNDKEIEQLKAERRVGRPPSTRFTMLEQEKKVEGKEYESGFWVPNLRDEETLTRLDGWKGDWISLANLRFLRVDAGGLVKESQFPPRGAS</sequence>
<evidence type="ECO:0000313" key="3">
    <source>
        <dbReference type="EMBL" id="KAK0955748.1"/>
    </source>
</evidence>
<dbReference type="PANTHER" id="PTHR13349:SF2">
    <property type="entry name" value="TRANSLATION MACHINERY-ASSOCIATED PROTEIN 16"/>
    <property type="match status" value="1"/>
</dbReference>
<evidence type="ECO:0000313" key="4">
    <source>
        <dbReference type="EMBL" id="TKA42690.1"/>
    </source>
</evidence>
<dbReference type="GO" id="GO:0005634">
    <property type="term" value="C:nucleus"/>
    <property type="evidence" value="ECO:0007669"/>
    <property type="project" value="TreeGrafter"/>
</dbReference>
<comment type="caution">
    <text evidence="4">The sequence shown here is derived from an EMBL/GenBank/DDBJ whole genome shotgun (WGS) entry which is preliminary data.</text>
</comment>
<dbReference type="PANTHER" id="PTHR13349">
    <property type="entry name" value="TRANSLATION MACHINERY-ASSOCIATED PROTEIN 16"/>
    <property type="match status" value="1"/>
</dbReference>
<accession>A0A4U0V242</accession>
<evidence type="ECO:0000313" key="5">
    <source>
        <dbReference type="Proteomes" id="UP000310066"/>
    </source>
</evidence>
<proteinExistence type="inferred from homology"/>
<reference evidence="4 5" key="1">
    <citation type="submission" date="2017-03" db="EMBL/GenBank/DDBJ databases">
        <title>Genomes of endolithic fungi from Antarctica.</title>
        <authorList>
            <person name="Coleine C."/>
            <person name="Masonjones S."/>
            <person name="Stajich J.E."/>
        </authorList>
    </citation>
    <scope>NUCLEOTIDE SEQUENCE [LARGE SCALE GENOMIC DNA]</scope>
    <source>
        <strain evidence="4 5">CCFEE 5311</strain>
    </source>
</reference>
<evidence type="ECO:0000256" key="1">
    <source>
        <dbReference type="ARBA" id="ARBA00034127"/>
    </source>
</evidence>
<gene>
    <name evidence="3" type="primary">TMA16_3</name>
    <name evidence="4" type="ORF">B0A54_07533</name>
    <name evidence="3" type="ORF">LTR91_022698</name>
</gene>
<dbReference type="Gene3D" id="1.20.1440.170">
    <property type="entry name" value="Translation machinery-associated protein 16-like"/>
    <property type="match status" value="1"/>
</dbReference>
<dbReference type="STRING" id="329885.A0A4U0V242"/>
<comment type="similarity">
    <text evidence="1">Belongs to the TMA16 family.</text>
</comment>
<reference evidence="3" key="2">
    <citation type="submission" date="2023-06" db="EMBL/GenBank/DDBJ databases">
        <title>Black Yeasts Isolated from many extreme environments.</title>
        <authorList>
            <person name="Coleine C."/>
            <person name="Stajich J.E."/>
            <person name="Selbmann L."/>
        </authorList>
    </citation>
    <scope>NUCLEOTIDE SEQUENCE</scope>
    <source>
        <strain evidence="3">CCFEE 5200</strain>
    </source>
</reference>
<evidence type="ECO:0000256" key="2">
    <source>
        <dbReference type="SAM" id="MobiDB-lite"/>
    </source>
</evidence>
<dbReference type="InterPro" id="IPR038356">
    <property type="entry name" value="Tma16_sf"/>
</dbReference>